<evidence type="ECO:0000256" key="1">
    <source>
        <dbReference type="SAM" id="MobiDB-lite"/>
    </source>
</evidence>
<evidence type="ECO:0000313" key="4">
    <source>
        <dbReference type="Proteomes" id="UP000198406"/>
    </source>
</evidence>
<evidence type="ECO:0000256" key="2">
    <source>
        <dbReference type="SAM" id="Phobius"/>
    </source>
</evidence>
<comment type="caution">
    <text evidence="3">The sequence shown here is derived from an EMBL/GenBank/DDBJ whole genome shotgun (WGS) entry which is preliminary data.</text>
</comment>
<keyword evidence="2" id="KW-0812">Transmembrane</keyword>
<dbReference type="Proteomes" id="UP000198406">
    <property type="component" value="Unassembled WGS sequence"/>
</dbReference>
<dbReference type="InParanoid" id="A0A1Z5JDP0"/>
<proteinExistence type="predicted"/>
<name>A0A1Z5JDP0_FISSO</name>
<feature type="compositionally biased region" description="Basic and acidic residues" evidence="1">
    <location>
        <begin position="120"/>
        <end position="130"/>
    </location>
</feature>
<keyword evidence="4" id="KW-1185">Reference proteome</keyword>
<feature type="transmembrane region" description="Helical" evidence="2">
    <location>
        <begin position="50"/>
        <end position="73"/>
    </location>
</feature>
<dbReference type="OrthoDB" id="46610at2759"/>
<organism evidence="3 4">
    <name type="scientific">Fistulifera solaris</name>
    <name type="common">Oleaginous diatom</name>
    <dbReference type="NCBI Taxonomy" id="1519565"/>
    <lineage>
        <taxon>Eukaryota</taxon>
        <taxon>Sar</taxon>
        <taxon>Stramenopiles</taxon>
        <taxon>Ochrophyta</taxon>
        <taxon>Bacillariophyta</taxon>
        <taxon>Bacillariophyceae</taxon>
        <taxon>Bacillariophycidae</taxon>
        <taxon>Naviculales</taxon>
        <taxon>Naviculaceae</taxon>
        <taxon>Fistulifera</taxon>
    </lineage>
</organism>
<dbReference type="AlphaFoldDB" id="A0A1Z5JDP0"/>
<evidence type="ECO:0000313" key="3">
    <source>
        <dbReference type="EMBL" id="GAX11881.1"/>
    </source>
</evidence>
<accession>A0A1Z5JDP0</accession>
<protein>
    <submittedName>
        <fullName evidence="3">Uncharacterized protein</fullName>
    </submittedName>
</protein>
<keyword evidence="2" id="KW-1133">Transmembrane helix</keyword>
<feature type="region of interest" description="Disordered" evidence="1">
    <location>
        <begin position="120"/>
        <end position="142"/>
    </location>
</feature>
<dbReference type="EMBL" id="BDSP01000045">
    <property type="protein sequence ID" value="GAX11881.1"/>
    <property type="molecule type" value="Genomic_DNA"/>
</dbReference>
<gene>
    <name evidence="3" type="ORF">FisN_20Lu061</name>
</gene>
<reference evidence="3 4" key="1">
    <citation type="journal article" date="2015" name="Plant Cell">
        <title>Oil accumulation by the oleaginous diatom Fistulifera solaris as revealed by the genome and transcriptome.</title>
        <authorList>
            <person name="Tanaka T."/>
            <person name="Maeda Y."/>
            <person name="Veluchamy A."/>
            <person name="Tanaka M."/>
            <person name="Abida H."/>
            <person name="Marechal E."/>
            <person name="Bowler C."/>
            <person name="Muto M."/>
            <person name="Sunaga Y."/>
            <person name="Tanaka M."/>
            <person name="Yoshino T."/>
            <person name="Taniguchi T."/>
            <person name="Fukuda Y."/>
            <person name="Nemoto M."/>
            <person name="Matsumoto M."/>
            <person name="Wong P.S."/>
            <person name="Aburatani S."/>
            <person name="Fujibuchi W."/>
        </authorList>
    </citation>
    <scope>NUCLEOTIDE SEQUENCE [LARGE SCALE GENOMIC DNA]</scope>
    <source>
        <strain evidence="3 4">JPCC DA0580</strain>
    </source>
</reference>
<sequence length="142" mass="15961">MSLHTTFQRSSNLARRCLASTAAFPKPPVPEAIIKKNDFKTNYLSDPSTYPLFGVMAAATAIVIVFTVNMVNYKNWKIMPSSKHETLEKDSTRTKKPITEIVSREPITFHPQAMKDTRAEKKGLGVEHQEILNVPESMKPSD</sequence>
<keyword evidence="2" id="KW-0472">Membrane</keyword>